<evidence type="ECO:0000313" key="2">
    <source>
        <dbReference type="EMBL" id="RCI09072.1"/>
    </source>
</evidence>
<accession>A0A367L4D2</accession>
<dbReference type="OrthoDB" id="4928078at2759"/>
<evidence type="ECO:0000313" key="3">
    <source>
        <dbReference type="Proteomes" id="UP000253664"/>
    </source>
</evidence>
<keyword evidence="3" id="KW-1185">Reference proteome</keyword>
<feature type="compositionally biased region" description="Low complexity" evidence="1">
    <location>
        <begin position="109"/>
        <end position="137"/>
    </location>
</feature>
<feature type="region of interest" description="Disordered" evidence="1">
    <location>
        <begin position="93"/>
        <end position="226"/>
    </location>
</feature>
<sequence>MQATATNIQPNCQIRMVTHQARAKQVHVAPEQVIWLHRTAVGNPAQAANPPKAENPGFWKGIGASASQGFGGNLGFGVSNLVTGGLGYAMGSAMSGKSKPSDAASESRATQGRQPTQQLQATQATQVTQESEATQATRAMQEPQKPQRGKQQIWLERKMAFKRKTSVTTGSEPTTRLGDSEELDTKEKASNTTEALSREQADQAPTSTSESRPGYSQHLPWTSPEGGEHYCKRQGWYEENGRFLADEEDTTKWKSSKGVSFNWSAPVVEDCRWEGSPPFCGTADEYTGAVVDGWKLIIGDRIRKKAICKKPFSRYYSGQDCCRKFDARNKCRRGYRRLWCKTKNPWDYEES</sequence>
<evidence type="ECO:0000256" key="1">
    <source>
        <dbReference type="SAM" id="MobiDB-lite"/>
    </source>
</evidence>
<gene>
    <name evidence="2" type="ORF">L249_5109</name>
</gene>
<protein>
    <submittedName>
        <fullName evidence="2">Uncharacterized protein</fullName>
    </submittedName>
</protein>
<dbReference type="EMBL" id="LKCN02000017">
    <property type="protein sequence ID" value="RCI09072.1"/>
    <property type="molecule type" value="Genomic_DNA"/>
</dbReference>
<reference evidence="2 3" key="1">
    <citation type="journal article" date="2015" name="BMC Genomics">
        <title>Insights from the genome of Ophiocordyceps polyrhachis-furcata to pathogenicity and host specificity in insect fungi.</title>
        <authorList>
            <person name="Wichadakul D."/>
            <person name="Kobmoo N."/>
            <person name="Ingsriswang S."/>
            <person name="Tangphatsornruang S."/>
            <person name="Chantasingh D."/>
            <person name="Luangsa-ard J.J."/>
            <person name="Eurwilaichitr L."/>
        </authorList>
    </citation>
    <scope>NUCLEOTIDE SEQUENCE [LARGE SCALE GENOMIC DNA]</scope>
    <source>
        <strain evidence="2 3">BCC 54312</strain>
    </source>
</reference>
<name>A0A367L4D2_9HYPO</name>
<organism evidence="2 3">
    <name type="scientific">Ophiocordyceps polyrhachis-furcata BCC 54312</name>
    <dbReference type="NCBI Taxonomy" id="1330021"/>
    <lineage>
        <taxon>Eukaryota</taxon>
        <taxon>Fungi</taxon>
        <taxon>Dikarya</taxon>
        <taxon>Ascomycota</taxon>
        <taxon>Pezizomycotina</taxon>
        <taxon>Sordariomycetes</taxon>
        <taxon>Hypocreomycetidae</taxon>
        <taxon>Hypocreales</taxon>
        <taxon>Ophiocordycipitaceae</taxon>
        <taxon>Ophiocordyceps</taxon>
    </lineage>
</organism>
<dbReference type="AlphaFoldDB" id="A0A367L4D2"/>
<comment type="caution">
    <text evidence="2">The sequence shown here is derived from an EMBL/GenBank/DDBJ whole genome shotgun (WGS) entry which is preliminary data.</text>
</comment>
<proteinExistence type="predicted"/>
<dbReference type="Proteomes" id="UP000253664">
    <property type="component" value="Unassembled WGS sequence"/>
</dbReference>